<sequence length="281" mass="30616">MRDDYGLLSVVATPIGNLGDFSPRAAACLETADIIACEDTRMTRKLLTLTGISSVARLYAYHDHNGHTMRPKLIKQLLAGKNIALVSDAGTPLISDPGFKLVAACHDHNITVTSIPGPSAPITALAAAGLPTDKFMFAGFIPATPKAARDALTEVASLTFTTIWFATPKRLSATLHMMRDIFGDRLAVVARELTKMHEHIHRGTLTELCNHYDTTDTPKGELVILVEGRKKDESLFDDVTIEQMLRAELEGASVRDAVQAITDITGQPRKKIYKLAIDIQE</sequence>
<dbReference type="Gene3D" id="3.30.950.10">
    <property type="entry name" value="Methyltransferase, Cobalt-precorrin-4 Transmethylase, Domain 2"/>
    <property type="match status" value="1"/>
</dbReference>
<comment type="catalytic activity">
    <reaction evidence="6">
        <text>cytidine(1402) in 16S rRNA + S-adenosyl-L-methionine = 2'-O-methylcytidine(1402) in 16S rRNA + S-adenosyl-L-homocysteine + H(+)</text>
        <dbReference type="Rhea" id="RHEA:42924"/>
        <dbReference type="Rhea" id="RHEA-COMP:10285"/>
        <dbReference type="Rhea" id="RHEA-COMP:10286"/>
        <dbReference type="ChEBI" id="CHEBI:15378"/>
        <dbReference type="ChEBI" id="CHEBI:57856"/>
        <dbReference type="ChEBI" id="CHEBI:59789"/>
        <dbReference type="ChEBI" id="CHEBI:74495"/>
        <dbReference type="ChEBI" id="CHEBI:82748"/>
        <dbReference type="EC" id="2.1.1.198"/>
    </reaction>
</comment>
<dbReference type="GO" id="GO:0070677">
    <property type="term" value="F:rRNA (cytosine-2'-O-)-methyltransferase activity"/>
    <property type="evidence" value="ECO:0007669"/>
    <property type="project" value="UniProtKB-UniRule"/>
</dbReference>
<dbReference type="GO" id="GO:0005737">
    <property type="term" value="C:cytoplasm"/>
    <property type="evidence" value="ECO:0007669"/>
    <property type="project" value="UniProtKB-SubCell"/>
</dbReference>
<dbReference type="PIRSF" id="PIRSF005917">
    <property type="entry name" value="MTase_YraL"/>
    <property type="match status" value="1"/>
</dbReference>
<dbReference type="InterPro" id="IPR008189">
    <property type="entry name" value="rRNA_ssu_MeTfrase_I"/>
</dbReference>
<name>D5BUC0_PUNMI</name>
<dbReference type="NCBIfam" id="TIGR00096">
    <property type="entry name" value="16S rRNA (cytidine(1402)-2'-O)-methyltransferase"/>
    <property type="match status" value="1"/>
</dbReference>
<evidence type="ECO:0000313" key="9">
    <source>
        <dbReference type="EMBL" id="ADE39867.1"/>
    </source>
</evidence>
<feature type="domain" description="RsmI HTH" evidence="8">
    <location>
        <begin position="238"/>
        <end position="278"/>
    </location>
</feature>
<dbReference type="EMBL" id="CP001751">
    <property type="protein sequence ID" value="ADE39867.1"/>
    <property type="molecule type" value="Genomic_DNA"/>
</dbReference>
<reference evidence="9 10" key="1">
    <citation type="journal article" date="2010" name="J. Bacteriol.">
        <title>Complete genome sequence of "Candidatus Puniceispirillum marinum" IMCC1322, a representative of the SAR116 clade in the Alphaproteobacteria.</title>
        <authorList>
            <person name="Oh H.M."/>
            <person name="Kwon K.K."/>
            <person name="Kang I."/>
            <person name="Kang S.G."/>
            <person name="Lee J.H."/>
            <person name="Kim S.J."/>
            <person name="Cho J.C."/>
        </authorList>
    </citation>
    <scope>NUCLEOTIDE SEQUENCE [LARGE SCALE GENOMIC DNA]</scope>
    <source>
        <strain evidence="9 10">IMCC1322</strain>
    </source>
</reference>
<dbReference type="Pfam" id="PF23016">
    <property type="entry name" value="RsmI_C"/>
    <property type="match status" value="1"/>
</dbReference>
<comment type="similarity">
    <text evidence="6">Belongs to the methyltransferase superfamily. RsmI family.</text>
</comment>
<dbReference type="InterPro" id="IPR000878">
    <property type="entry name" value="4pyrrol_Mease"/>
</dbReference>
<dbReference type="InterPro" id="IPR014777">
    <property type="entry name" value="4pyrrole_Mease_sub1"/>
</dbReference>
<comment type="subcellular location">
    <subcellularLocation>
        <location evidence="6">Cytoplasm</location>
    </subcellularLocation>
</comment>
<evidence type="ECO:0000259" key="7">
    <source>
        <dbReference type="Pfam" id="PF00590"/>
    </source>
</evidence>
<dbReference type="FunFam" id="3.30.950.10:FF:000002">
    <property type="entry name" value="Ribosomal RNA small subunit methyltransferase I"/>
    <property type="match status" value="1"/>
</dbReference>
<dbReference type="InterPro" id="IPR014776">
    <property type="entry name" value="4pyrrole_Mease_sub2"/>
</dbReference>
<dbReference type="InterPro" id="IPR053910">
    <property type="entry name" value="RsmI_HTH"/>
</dbReference>
<evidence type="ECO:0000256" key="1">
    <source>
        <dbReference type="ARBA" id="ARBA00022490"/>
    </source>
</evidence>
<feature type="domain" description="Tetrapyrrole methylase" evidence="7">
    <location>
        <begin position="8"/>
        <end position="208"/>
    </location>
</feature>
<proteinExistence type="inferred from homology"/>
<dbReference type="CDD" id="cd11648">
    <property type="entry name" value="RsmI"/>
    <property type="match status" value="1"/>
</dbReference>
<dbReference type="EC" id="2.1.1.198" evidence="6"/>
<evidence type="ECO:0000256" key="6">
    <source>
        <dbReference type="HAMAP-Rule" id="MF_01877"/>
    </source>
</evidence>
<dbReference type="PANTHER" id="PTHR46111:SF1">
    <property type="entry name" value="RIBOSOMAL RNA SMALL SUBUNIT METHYLTRANSFERASE I"/>
    <property type="match status" value="1"/>
</dbReference>
<dbReference type="eggNOG" id="COG0313">
    <property type="taxonomic scope" value="Bacteria"/>
</dbReference>
<keyword evidence="10" id="KW-1185">Reference proteome</keyword>
<dbReference type="InterPro" id="IPR035996">
    <property type="entry name" value="4pyrrol_Methylase_sf"/>
</dbReference>
<accession>D5BUC0</accession>
<evidence type="ECO:0000259" key="8">
    <source>
        <dbReference type="Pfam" id="PF23016"/>
    </source>
</evidence>
<keyword evidence="5 6" id="KW-0949">S-adenosyl-L-methionine</keyword>
<evidence type="ECO:0000256" key="4">
    <source>
        <dbReference type="ARBA" id="ARBA00022679"/>
    </source>
</evidence>
<organism evidence="9 10">
    <name type="scientific">Puniceispirillum marinum (strain IMCC1322)</name>
    <dbReference type="NCBI Taxonomy" id="488538"/>
    <lineage>
        <taxon>Bacteria</taxon>
        <taxon>Pseudomonadati</taxon>
        <taxon>Pseudomonadota</taxon>
        <taxon>Alphaproteobacteria</taxon>
        <taxon>Candidatus Puniceispirillales</taxon>
        <taxon>Candidatus Puniceispirillaceae</taxon>
        <taxon>Candidatus Puniceispirillum</taxon>
    </lineage>
</organism>
<gene>
    <name evidence="6" type="primary">rsmI</name>
    <name evidence="9" type="ordered locus">SAR116_1624</name>
</gene>
<dbReference type="RefSeq" id="WP_013046494.1">
    <property type="nucleotide sequence ID" value="NC_014010.1"/>
</dbReference>
<protein>
    <recommendedName>
        <fullName evidence="6">Ribosomal RNA small subunit methyltransferase I</fullName>
        <ecNumber evidence="6">2.1.1.198</ecNumber>
    </recommendedName>
    <alternativeName>
        <fullName evidence="6">16S rRNA 2'-O-ribose C1402 methyltransferase</fullName>
    </alternativeName>
    <alternativeName>
        <fullName evidence="6">rRNA (cytidine-2'-O-)-methyltransferase RsmI</fullName>
    </alternativeName>
</protein>
<dbReference type="PANTHER" id="PTHR46111">
    <property type="entry name" value="RIBOSOMAL RNA SMALL SUBUNIT METHYLTRANSFERASE I"/>
    <property type="match status" value="1"/>
</dbReference>
<dbReference type="STRING" id="488538.SAR116_1624"/>
<dbReference type="FunFam" id="3.40.1010.10:FF:000007">
    <property type="entry name" value="Ribosomal RNA small subunit methyltransferase I"/>
    <property type="match status" value="1"/>
</dbReference>
<keyword evidence="2 6" id="KW-0698">rRNA processing</keyword>
<dbReference type="AlphaFoldDB" id="D5BUC0"/>
<evidence type="ECO:0000256" key="5">
    <source>
        <dbReference type="ARBA" id="ARBA00022691"/>
    </source>
</evidence>
<dbReference type="Gene3D" id="3.40.1010.10">
    <property type="entry name" value="Cobalt-precorrin-4 Transmethylase, Domain 1"/>
    <property type="match status" value="1"/>
</dbReference>
<dbReference type="SUPFAM" id="SSF53790">
    <property type="entry name" value="Tetrapyrrole methylase"/>
    <property type="match status" value="1"/>
</dbReference>
<evidence type="ECO:0000256" key="2">
    <source>
        <dbReference type="ARBA" id="ARBA00022552"/>
    </source>
</evidence>
<dbReference type="HOGENOM" id="CLU_044779_2_1_5"/>
<dbReference type="HAMAP" id="MF_01877">
    <property type="entry name" value="16SrRNA_methyltr_I"/>
    <property type="match status" value="1"/>
</dbReference>
<dbReference type="KEGG" id="apb:SAR116_1624"/>
<comment type="function">
    <text evidence="6">Catalyzes the 2'-O-methylation of the ribose of cytidine 1402 (C1402) in 16S rRNA.</text>
</comment>
<keyword evidence="4 6" id="KW-0808">Transferase</keyword>
<evidence type="ECO:0000256" key="3">
    <source>
        <dbReference type="ARBA" id="ARBA00022603"/>
    </source>
</evidence>
<dbReference type="InterPro" id="IPR018063">
    <property type="entry name" value="SAM_MeTrfase_RsmI_CS"/>
</dbReference>
<dbReference type="Proteomes" id="UP000007460">
    <property type="component" value="Chromosome"/>
</dbReference>
<dbReference type="PROSITE" id="PS01296">
    <property type="entry name" value="RSMI"/>
    <property type="match status" value="1"/>
</dbReference>
<dbReference type="Pfam" id="PF00590">
    <property type="entry name" value="TP_methylase"/>
    <property type="match status" value="1"/>
</dbReference>
<keyword evidence="3 6" id="KW-0489">Methyltransferase</keyword>
<keyword evidence="1 6" id="KW-0963">Cytoplasm</keyword>
<evidence type="ECO:0000313" key="10">
    <source>
        <dbReference type="Proteomes" id="UP000007460"/>
    </source>
</evidence>